<evidence type="ECO:0000313" key="4">
    <source>
        <dbReference type="Proteomes" id="UP000256601"/>
    </source>
</evidence>
<feature type="compositionally biased region" description="Basic and acidic residues" evidence="1">
    <location>
        <begin position="115"/>
        <end position="133"/>
    </location>
</feature>
<evidence type="ECO:0008006" key="5">
    <source>
        <dbReference type="Google" id="ProtNLM"/>
    </source>
</evidence>
<dbReference type="Proteomes" id="UP000256601">
    <property type="component" value="Unassembled WGS sequence"/>
</dbReference>
<sequence length="139" mass="15473">MAVHTVVLQLLVVVVVLAVSRDPDSVCFGCLKCETKVQFHNSGERRNGFGETEVGVLMKTRVNIYVRSVLYVSVGCSVVDSHPLRPMATPSAHIHGMSMGGRSLFKGLHPTELCRGEKEHEMTRRREEGEKKRLSNRPS</sequence>
<evidence type="ECO:0000256" key="2">
    <source>
        <dbReference type="SAM" id="SignalP"/>
    </source>
</evidence>
<organism evidence="3 4">
    <name type="scientific">Yarrowia lipolytica</name>
    <name type="common">Candida lipolytica</name>
    <dbReference type="NCBI Taxonomy" id="4952"/>
    <lineage>
        <taxon>Eukaryota</taxon>
        <taxon>Fungi</taxon>
        <taxon>Dikarya</taxon>
        <taxon>Ascomycota</taxon>
        <taxon>Saccharomycotina</taxon>
        <taxon>Dipodascomycetes</taxon>
        <taxon>Dipodascales</taxon>
        <taxon>Dipodascales incertae sedis</taxon>
        <taxon>Yarrowia</taxon>
    </lineage>
</organism>
<feature type="signal peptide" evidence="2">
    <location>
        <begin position="1"/>
        <end position="18"/>
    </location>
</feature>
<evidence type="ECO:0000313" key="3">
    <source>
        <dbReference type="EMBL" id="RDW26315.1"/>
    </source>
</evidence>
<protein>
    <recommendedName>
        <fullName evidence="5">Secreted protein</fullName>
    </recommendedName>
</protein>
<dbReference type="AlphaFoldDB" id="A0A371C7N7"/>
<name>A0A371C7N7_YARLL</name>
<evidence type="ECO:0000256" key="1">
    <source>
        <dbReference type="SAM" id="MobiDB-lite"/>
    </source>
</evidence>
<feature type="region of interest" description="Disordered" evidence="1">
    <location>
        <begin position="115"/>
        <end position="139"/>
    </location>
</feature>
<proteinExistence type="predicted"/>
<feature type="chain" id="PRO_5016960487" description="Secreted protein" evidence="2">
    <location>
        <begin position="19"/>
        <end position="139"/>
    </location>
</feature>
<dbReference type="EMBL" id="KZ857334">
    <property type="protein sequence ID" value="RDW26315.1"/>
    <property type="molecule type" value="Genomic_DNA"/>
</dbReference>
<accession>A0A371C7N7</accession>
<keyword evidence="2" id="KW-0732">Signal</keyword>
<reference evidence="3 4" key="1">
    <citation type="submission" date="2018-07" db="EMBL/GenBank/DDBJ databases">
        <title>Draft Genome Assemblies for Five Robust Yarrowia lipolytica Strains Exhibiting High Lipid Production and Pentose Sugar Utilization and Sugar Alcohol Secretion from Undetoxified Lignocellulosic Biomass Hydrolysates.</title>
        <authorList>
            <consortium name="DOE Joint Genome Institute"/>
            <person name="Walker C."/>
            <person name="Ryu S."/>
            <person name="Na H."/>
            <person name="Zane M."/>
            <person name="LaButti K."/>
            <person name="Lipzen A."/>
            <person name="Haridas S."/>
            <person name="Barry K."/>
            <person name="Grigoriev I.V."/>
            <person name="Quarterman J."/>
            <person name="Slininger P."/>
            <person name="Dien B."/>
            <person name="Trinh C.T."/>
        </authorList>
    </citation>
    <scope>NUCLEOTIDE SEQUENCE [LARGE SCALE GENOMIC DNA]</scope>
    <source>
        <strain evidence="3 4">YB392</strain>
    </source>
</reference>
<gene>
    <name evidence="3" type="ORF">B0I71DRAFT_32712</name>
</gene>